<dbReference type="PANTHER" id="PTHR24198:SF165">
    <property type="entry name" value="ANKYRIN REPEAT-CONTAINING PROTEIN-RELATED"/>
    <property type="match status" value="1"/>
</dbReference>
<gene>
    <name evidence="4" type="ORF">DFH08DRAFT_647886</name>
</gene>
<comment type="caution">
    <text evidence="4">The sequence shown here is derived from an EMBL/GenBank/DDBJ whole genome shotgun (WGS) entry which is preliminary data.</text>
</comment>
<keyword evidence="5" id="KW-1185">Reference proteome</keyword>
<dbReference type="Proteomes" id="UP001218218">
    <property type="component" value="Unassembled WGS sequence"/>
</dbReference>
<evidence type="ECO:0000256" key="1">
    <source>
        <dbReference type="ARBA" id="ARBA00022737"/>
    </source>
</evidence>
<dbReference type="InterPro" id="IPR036770">
    <property type="entry name" value="Ankyrin_rpt-contain_sf"/>
</dbReference>
<proteinExistence type="predicted"/>
<evidence type="ECO:0000313" key="4">
    <source>
        <dbReference type="EMBL" id="KAJ7351418.1"/>
    </source>
</evidence>
<dbReference type="SUPFAM" id="SSF48403">
    <property type="entry name" value="Ankyrin repeat"/>
    <property type="match status" value="1"/>
</dbReference>
<sequence length="151" mass="15262">LRRLIQKGANPHLWSADIRFANALQLVAYYGKMELASVLMLITRIIDDMQLGGQYGTALGAACANGKVKVVDALLQAGASLNVNGGHYGTALGTACANGKVEVVNALLQAGASPNADGGQYGTALCAACANGMSEIVDALLGAGASLNNDG</sequence>
<feature type="repeat" description="ANK" evidence="3">
    <location>
        <begin position="87"/>
        <end position="119"/>
    </location>
</feature>
<name>A0AAD7A8I7_9AGAR</name>
<feature type="non-terminal residue" evidence="4">
    <location>
        <position position="1"/>
    </location>
</feature>
<dbReference type="Pfam" id="PF13606">
    <property type="entry name" value="Ank_3"/>
    <property type="match status" value="1"/>
</dbReference>
<dbReference type="EMBL" id="JARIHO010000013">
    <property type="protein sequence ID" value="KAJ7351418.1"/>
    <property type="molecule type" value="Genomic_DNA"/>
</dbReference>
<keyword evidence="1" id="KW-0677">Repeat</keyword>
<dbReference type="InterPro" id="IPR002110">
    <property type="entry name" value="Ankyrin_rpt"/>
</dbReference>
<reference evidence="4" key="1">
    <citation type="submission" date="2023-03" db="EMBL/GenBank/DDBJ databases">
        <title>Massive genome expansion in bonnet fungi (Mycena s.s.) driven by repeated elements and novel gene families across ecological guilds.</title>
        <authorList>
            <consortium name="Lawrence Berkeley National Laboratory"/>
            <person name="Harder C.B."/>
            <person name="Miyauchi S."/>
            <person name="Viragh M."/>
            <person name="Kuo A."/>
            <person name="Thoen E."/>
            <person name="Andreopoulos B."/>
            <person name="Lu D."/>
            <person name="Skrede I."/>
            <person name="Drula E."/>
            <person name="Henrissat B."/>
            <person name="Morin E."/>
            <person name="Kohler A."/>
            <person name="Barry K."/>
            <person name="LaButti K."/>
            <person name="Morin E."/>
            <person name="Salamov A."/>
            <person name="Lipzen A."/>
            <person name="Mereny Z."/>
            <person name="Hegedus B."/>
            <person name="Baldrian P."/>
            <person name="Stursova M."/>
            <person name="Weitz H."/>
            <person name="Taylor A."/>
            <person name="Grigoriev I.V."/>
            <person name="Nagy L.G."/>
            <person name="Martin F."/>
            <person name="Kauserud H."/>
        </authorList>
    </citation>
    <scope>NUCLEOTIDE SEQUENCE</scope>
    <source>
        <strain evidence="4">CBHHK002</strain>
    </source>
</reference>
<feature type="repeat" description="ANK" evidence="3">
    <location>
        <begin position="54"/>
        <end position="86"/>
    </location>
</feature>
<dbReference type="PROSITE" id="PS50088">
    <property type="entry name" value="ANK_REPEAT"/>
    <property type="match status" value="2"/>
</dbReference>
<organism evidence="4 5">
    <name type="scientific">Mycena albidolilacea</name>
    <dbReference type="NCBI Taxonomy" id="1033008"/>
    <lineage>
        <taxon>Eukaryota</taxon>
        <taxon>Fungi</taxon>
        <taxon>Dikarya</taxon>
        <taxon>Basidiomycota</taxon>
        <taxon>Agaricomycotina</taxon>
        <taxon>Agaricomycetes</taxon>
        <taxon>Agaricomycetidae</taxon>
        <taxon>Agaricales</taxon>
        <taxon>Marasmiineae</taxon>
        <taxon>Mycenaceae</taxon>
        <taxon>Mycena</taxon>
    </lineage>
</organism>
<feature type="non-terminal residue" evidence="4">
    <location>
        <position position="151"/>
    </location>
</feature>
<dbReference type="AlphaFoldDB" id="A0AAD7A8I7"/>
<evidence type="ECO:0000256" key="3">
    <source>
        <dbReference type="PROSITE-ProRule" id="PRU00023"/>
    </source>
</evidence>
<dbReference type="PANTHER" id="PTHR24198">
    <property type="entry name" value="ANKYRIN REPEAT AND PROTEIN KINASE DOMAIN-CONTAINING PROTEIN"/>
    <property type="match status" value="1"/>
</dbReference>
<keyword evidence="2 3" id="KW-0040">ANK repeat</keyword>
<dbReference type="Gene3D" id="1.25.40.20">
    <property type="entry name" value="Ankyrin repeat-containing domain"/>
    <property type="match status" value="1"/>
</dbReference>
<evidence type="ECO:0000313" key="5">
    <source>
        <dbReference type="Proteomes" id="UP001218218"/>
    </source>
</evidence>
<dbReference type="SMART" id="SM00248">
    <property type="entry name" value="ANK"/>
    <property type="match status" value="4"/>
</dbReference>
<dbReference type="Pfam" id="PF12796">
    <property type="entry name" value="Ank_2"/>
    <property type="match status" value="1"/>
</dbReference>
<accession>A0AAD7A8I7</accession>
<protein>
    <submittedName>
        <fullName evidence="4">Ankyrin repeat-containing domain protein</fullName>
    </submittedName>
</protein>
<evidence type="ECO:0000256" key="2">
    <source>
        <dbReference type="ARBA" id="ARBA00023043"/>
    </source>
</evidence>